<dbReference type="Gene3D" id="3.30.540.10">
    <property type="entry name" value="Fructose-1,6-Bisphosphatase, subunit A, domain 1"/>
    <property type="match status" value="1"/>
</dbReference>
<dbReference type="EMBL" id="BAABRN010000005">
    <property type="protein sequence ID" value="GAA5500935.1"/>
    <property type="molecule type" value="Genomic_DNA"/>
</dbReference>
<dbReference type="Gene3D" id="3.40.190.80">
    <property type="match status" value="1"/>
</dbReference>
<dbReference type="PROSITE" id="PS00630">
    <property type="entry name" value="IMP_2"/>
    <property type="match status" value="1"/>
</dbReference>
<dbReference type="InterPro" id="IPR020583">
    <property type="entry name" value="Inositol_monoP_metal-BS"/>
</dbReference>
<dbReference type="PROSITE" id="PS00629">
    <property type="entry name" value="IMP_1"/>
    <property type="match status" value="1"/>
</dbReference>
<dbReference type="CDD" id="cd01638">
    <property type="entry name" value="CysQ"/>
    <property type="match status" value="1"/>
</dbReference>
<evidence type="ECO:0000313" key="4">
    <source>
        <dbReference type="EMBL" id="GAA5500935.1"/>
    </source>
</evidence>
<keyword evidence="2" id="KW-0378">Hydrolase</keyword>
<dbReference type="Proteomes" id="UP001458946">
    <property type="component" value="Unassembled WGS sequence"/>
</dbReference>
<evidence type="ECO:0000256" key="3">
    <source>
        <dbReference type="ARBA" id="ARBA00022842"/>
    </source>
</evidence>
<evidence type="ECO:0000313" key="5">
    <source>
        <dbReference type="Proteomes" id="UP001458946"/>
    </source>
</evidence>
<dbReference type="SUPFAM" id="SSF56655">
    <property type="entry name" value="Carbohydrate phosphatase"/>
    <property type="match status" value="1"/>
</dbReference>
<evidence type="ECO:0000256" key="2">
    <source>
        <dbReference type="ARBA" id="ARBA00022801"/>
    </source>
</evidence>
<gene>
    <name evidence="4" type="primary">cysQ</name>
    <name evidence="4" type="ORF">Dxin01_00663</name>
</gene>
<keyword evidence="1" id="KW-0479">Metal-binding</keyword>
<organism evidence="4 5">
    <name type="scientific">Deinococcus xinjiangensis</name>
    <dbReference type="NCBI Taxonomy" id="457454"/>
    <lineage>
        <taxon>Bacteria</taxon>
        <taxon>Thermotogati</taxon>
        <taxon>Deinococcota</taxon>
        <taxon>Deinococci</taxon>
        <taxon>Deinococcales</taxon>
        <taxon>Deinococcaceae</taxon>
        <taxon>Deinococcus</taxon>
    </lineage>
</organism>
<evidence type="ECO:0000256" key="1">
    <source>
        <dbReference type="ARBA" id="ARBA00022723"/>
    </source>
</evidence>
<dbReference type="PRINTS" id="PR00377">
    <property type="entry name" value="IMPHPHTASES"/>
</dbReference>
<sequence>MSQISSPLYLHELAVAQALAREAGELLLRHREAGLTVEHKTSADDPVTAADREASALITTRLRRAFGTDGLLSEEETDSPERLEKRRVWIIDPIDGTKEYTTGSPDFCVSIGLAVDGEAVLGAVYAPATEEMFSGAVGAGVQKNGRPTGFGSRSEYIISVSDSEYGRELHTHDLSGMKPSGSIALKLARIGAGEADATFTMSPRSEWDICAGDALVRASGGFLRRRDGGPIHYNLAHPHIEQGIIGGQPEAVAWLESELLARHLPTAHLNLLDTDPAWGVLSQADQVRLAGHSGVCVRYAGDKLLALVVLDPETHAVLRAEGDAFHLQRLTRDVVRAVGPLAESV</sequence>
<dbReference type="InterPro" id="IPR020550">
    <property type="entry name" value="Inositol_monophosphatase_CS"/>
</dbReference>
<dbReference type="RefSeq" id="WP_353540912.1">
    <property type="nucleotide sequence ID" value="NZ_BAABRN010000005.1"/>
</dbReference>
<comment type="caution">
    <text evidence="4">The sequence shown here is derived from an EMBL/GenBank/DDBJ whole genome shotgun (WGS) entry which is preliminary data.</text>
</comment>
<dbReference type="InterPro" id="IPR000760">
    <property type="entry name" value="Inositol_monophosphatase-like"/>
</dbReference>
<reference evidence="4 5" key="1">
    <citation type="submission" date="2024-02" db="EMBL/GenBank/DDBJ databases">
        <title>Deinococcus xinjiangensis NBRC 107630.</title>
        <authorList>
            <person name="Ichikawa N."/>
            <person name="Katano-Makiyama Y."/>
            <person name="Hidaka K."/>
        </authorList>
    </citation>
    <scope>NUCLEOTIDE SEQUENCE [LARGE SCALE GENOMIC DNA]</scope>
    <source>
        <strain evidence="4 5">NBRC 107630</strain>
    </source>
</reference>
<protein>
    <submittedName>
        <fullName evidence="4">3'(2'),5'-bisphosphate nucleotidase CysQ</fullName>
    </submittedName>
</protein>
<keyword evidence="3" id="KW-0460">Magnesium</keyword>
<name>A0ABP9V8T7_9DEIO</name>
<dbReference type="Pfam" id="PF00459">
    <property type="entry name" value="Inositol_P"/>
    <property type="match status" value="1"/>
</dbReference>
<proteinExistence type="predicted"/>
<dbReference type="PANTHER" id="PTHR20854:SF4">
    <property type="entry name" value="INOSITOL-1-MONOPHOSPHATASE-RELATED"/>
    <property type="match status" value="1"/>
</dbReference>
<accession>A0ABP9V8T7</accession>
<keyword evidence="5" id="KW-1185">Reference proteome</keyword>
<dbReference type="PANTHER" id="PTHR20854">
    <property type="entry name" value="INOSITOL MONOPHOSPHATASE"/>
    <property type="match status" value="1"/>
</dbReference>